<keyword evidence="6" id="KW-0378">Hydrolase</keyword>
<dbReference type="SMR" id="A0A067GZF6"/>
<feature type="transmembrane region" description="Helical" evidence="6">
    <location>
        <begin position="172"/>
        <end position="190"/>
    </location>
</feature>
<gene>
    <name evidence="8" type="ORF">CISIN_1g048569mg</name>
</gene>
<feature type="transmembrane region" description="Helical" evidence="6">
    <location>
        <begin position="140"/>
        <end position="160"/>
    </location>
</feature>
<keyword evidence="9" id="KW-1185">Reference proteome</keyword>
<dbReference type="EC" id="3.4.21.105" evidence="6"/>
<comment type="similarity">
    <text evidence="2 6">Belongs to the peptidase S54 family.</text>
</comment>
<dbReference type="Proteomes" id="UP000027120">
    <property type="component" value="Unassembled WGS sequence"/>
</dbReference>
<feature type="transmembrane region" description="Helical" evidence="6">
    <location>
        <begin position="226"/>
        <end position="246"/>
    </location>
</feature>
<dbReference type="eggNOG" id="KOG2289">
    <property type="taxonomic scope" value="Eukaryota"/>
</dbReference>
<dbReference type="EMBL" id="KK784876">
    <property type="protein sequence ID" value="KDO80842.1"/>
    <property type="molecule type" value="Genomic_DNA"/>
</dbReference>
<feature type="transmembrane region" description="Helical" evidence="6">
    <location>
        <begin position="304"/>
        <end position="324"/>
    </location>
</feature>
<comment type="subcellular location">
    <subcellularLocation>
        <location evidence="1 6">Membrane</location>
        <topology evidence="1 6">Multi-pass membrane protein</topology>
    </subcellularLocation>
</comment>
<evidence type="ECO:0000256" key="5">
    <source>
        <dbReference type="ARBA" id="ARBA00023136"/>
    </source>
</evidence>
<evidence type="ECO:0000256" key="2">
    <source>
        <dbReference type="ARBA" id="ARBA00009045"/>
    </source>
</evidence>
<keyword evidence="6" id="KW-0645">Protease</keyword>
<evidence type="ECO:0000259" key="7">
    <source>
        <dbReference type="Pfam" id="PF01694"/>
    </source>
</evidence>
<accession>A0A067GZF6</accession>
<dbReference type="PANTHER" id="PTHR22936">
    <property type="entry name" value="RHOMBOID-RELATED"/>
    <property type="match status" value="1"/>
</dbReference>
<dbReference type="SUPFAM" id="SSF144091">
    <property type="entry name" value="Rhomboid-like"/>
    <property type="match status" value="1"/>
</dbReference>
<keyword evidence="5 6" id="KW-0472">Membrane</keyword>
<dbReference type="PaxDb" id="2711-XP_006472685.1"/>
<comment type="catalytic activity">
    <reaction evidence="6">
        <text>Cleaves type-1 transmembrane domains using a catalytic dyad composed of serine and histidine that are contributed by different transmembrane domains.</text>
        <dbReference type="EC" id="3.4.21.105"/>
    </reaction>
</comment>
<evidence type="ECO:0000256" key="1">
    <source>
        <dbReference type="ARBA" id="ARBA00004141"/>
    </source>
</evidence>
<protein>
    <recommendedName>
        <fullName evidence="6">RHOMBOID-like protein</fullName>
        <ecNumber evidence="6">3.4.21.105</ecNumber>
    </recommendedName>
</protein>
<dbReference type="InterPro" id="IPR002610">
    <property type="entry name" value="Peptidase_S54_rhomboid-like"/>
</dbReference>
<dbReference type="GO" id="GO:0016020">
    <property type="term" value="C:membrane"/>
    <property type="evidence" value="ECO:0007669"/>
    <property type="project" value="UniProtKB-SubCell"/>
</dbReference>
<dbReference type="GO" id="GO:0004252">
    <property type="term" value="F:serine-type endopeptidase activity"/>
    <property type="evidence" value="ECO:0007669"/>
    <property type="project" value="InterPro"/>
</dbReference>
<reference evidence="8 9" key="1">
    <citation type="submission" date="2014-04" db="EMBL/GenBank/DDBJ databases">
        <authorList>
            <consortium name="International Citrus Genome Consortium"/>
            <person name="Gmitter F."/>
            <person name="Chen C."/>
            <person name="Farmerie W."/>
            <person name="Harkins T."/>
            <person name="Desany B."/>
            <person name="Mohiuddin M."/>
            <person name="Kodira C."/>
            <person name="Borodovsky M."/>
            <person name="Lomsadze A."/>
            <person name="Burns P."/>
            <person name="Jenkins J."/>
            <person name="Prochnik S."/>
            <person name="Shu S."/>
            <person name="Chapman J."/>
            <person name="Pitluck S."/>
            <person name="Schmutz J."/>
            <person name="Rokhsar D."/>
        </authorList>
    </citation>
    <scope>NUCLEOTIDE SEQUENCE</scope>
</reference>
<evidence type="ECO:0000256" key="6">
    <source>
        <dbReference type="RuleBase" id="RU362115"/>
    </source>
</evidence>
<comment type="function">
    <text evidence="6">Serine protease involved in intramembrane proteolysis.</text>
</comment>
<feature type="transmembrane region" description="Helical" evidence="6">
    <location>
        <begin position="252"/>
        <end position="268"/>
    </location>
</feature>
<evidence type="ECO:0000313" key="8">
    <source>
        <dbReference type="EMBL" id="KDO80842.1"/>
    </source>
</evidence>
<name>A0A067GZF6_CITSI</name>
<sequence>MADSASQLQTQIEIKQSHQEKELANLPIITFPETQGQEYHKAKAPFFKSRGRKRGTDTWVISVFVILHVVAFAATMAVNDCWRNSHGNCALKMLGRLSFQPISENPLLGPSASTLDQMGALRQTFLKEYHHTWRLFTCPWLHAGFIHLILNLGCIVLVGIHLEKEFGPVRIGIIYIFSAFVGSLAAALFVQNSPVVCASGSLFGLLGAMLSGLIRNWNFYTDKFAAIVLLFFVSTINFAIGLLPYIDNFSSIGGFISGFLLGFTLLFTPQTRIVAHSKAGIFEHNVKSSINFKLKLDRPIMRSVSLLLFVLVILGFLAAVLQGLNISQYCKWCKYIDCVPSKRWSCNDITTNCETIVSNSQLTMTCMGHGNFRVFPYTNISQARMKDLCTLLCS</sequence>
<keyword evidence="3 6" id="KW-0812">Transmembrane</keyword>
<dbReference type="InterPro" id="IPR022764">
    <property type="entry name" value="Peptidase_S54_rhomboid_dom"/>
</dbReference>
<dbReference type="Gene3D" id="1.20.1540.10">
    <property type="entry name" value="Rhomboid-like"/>
    <property type="match status" value="1"/>
</dbReference>
<feature type="domain" description="Peptidase S54 rhomboid" evidence="7">
    <location>
        <begin position="131"/>
        <end position="266"/>
    </location>
</feature>
<dbReference type="GO" id="GO:0006508">
    <property type="term" value="P:proteolysis"/>
    <property type="evidence" value="ECO:0007669"/>
    <property type="project" value="UniProtKB-KW"/>
</dbReference>
<dbReference type="PANTHER" id="PTHR22936:SF75">
    <property type="entry name" value="RHOMBOID-LIKE PROTEIN 8"/>
    <property type="match status" value="1"/>
</dbReference>
<evidence type="ECO:0000256" key="3">
    <source>
        <dbReference type="ARBA" id="ARBA00022692"/>
    </source>
</evidence>
<organism evidence="8 9">
    <name type="scientific">Citrus sinensis</name>
    <name type="common">Sweet orange</name>
    <name type="synonym">Citrus aurantium var. sinensis</name>
    <dbReference type="NCBI Taxonomy" id="2711"/>
    <lineage>
        <taxon>Eukaryota</taxon>
        <taxon>Viridiplantae</taxon>
        <taxon>Streptophyta</taxon>
        <taxon>Embryophyta</taxon>
        <taxon>Tracheophyta</taxon>
        <taxon>Spermatophyta</taxon>
        <taxon>Magnoliopsida</taxon>
        <taxon>eudicotyledons</taxon>
        <taxon>Gunneridae</taxon>
        <taxon>Pentapetalae</taxon>
        <taxon>rosids</taxon>
        <taxon>malvids</taxon>
        <taxon>Sapindales</taxon>
        <taxon>Rutaceae</taxon>
        <taxon>Aurantioideae</taxon>
        <taxon>Citrus</taxon>
    </lineage>
</organism>
<keyword evidence="4 6" id="KW-1133">Transmembrane helix</keyword>
<feature type="transmembrane region" description="Helical" evidence="6">
    <location>
        <begin position="58"/>
        <end position="78"/>
    </location>
</feature>
<proteinExistence type="inferred from homology"/>
<keyword evidence="6" id="KW-0720">Serine protease</keyword>
<dbReference type="InterPro" id="IPR035952">
    <property type="entry name" value="Rhomboid-like_sf"/>
</dbReference>
<evidence type="ECO:0000256" key="4">
    <source>
        <dbReference type="ARBA" id="ARBA00022989"/>
    </source>
</evidence>
<dbReference type="STRING" id="2711.A0A067GZF6"/>
<evidence type="ECO:0000313" key="9">
    <source>
        <dbReference type="Proteomes" id="UP000027120"/>
    </source>
</evidence>
<dbReference type="Pfam" id="PF01694">
    <property type="entry name" value="Rhomboid"/>
    <property type="match status" value="1"/>
</dbReference>
<dbReference type="AlphaFoldDB" id="A0A067GZF6"/>
<feature type="transmembrane region" description="Helical" evidence="6">
    <location>
        <begin position="196"/>
        <end position="214"/>
    </location>
</feature>